<evidence type="ECO:0000313" key="7">
    <source>
        <dbReference type="EMBL" id="CAL6060824.1"/>
    </source>
</evidence>
<accession>A0AA86QEB3</accession>
<feature type="transmembrane region" description="Helical" evidence="1">
    <location>
        <begin position="470"/>
        <end position="493"/>
    </location>
</feature>
<evidence type="ECO:0000313" key="9">
    <source>
        <dbReference type="EMBL" id="CAL6098345.1"/>
    </source>
</evidence>
<evidence type="ECO:0000313" key="6">
    <source>
        <dbReference type="EMBL" id="CAL6020483.1"/>
    </source>
</evidence>
<reference evidence="3" key="1">
    <citation type="submission" date="2023-06" db="EMBL/GenBank/DDBJ databases">
        <authorList>
            <person name="Kurt Z."/>
        </authorList>
    </citation>
    <scope>NUCLEOTIDE SEQUENCE</scope>
</reference>
<name>A0AA86QEB3_9EUKA</name>
<evidence type="ECO:0000313" key="10">
    <source>
        <dbReference type="Proteomes" id="UP001642409"/>
    </source>
</evidence>
<sequence length="554" mass="60613">MQLLIISIQVTLNQCDQYHNCNCDSSAKLSPNFDYTACVCSLSLSAAPLQNGEPLLGCVVCSSISQYLSLDRKSCVSQCPENSQVSNGECTCYYPYYISMTSNSCQKCSLQDVNGFCVDKCPFDQVQVGTKCQCRVDFYSAVSFTAKKTYYYCQHVCDQQANKIYNAIQQACIQTCPAPFLLQSATRLCACPVGKFWNSTHCVSACLIYDSKRIKCVSSCSYGHFNLATHSLSTYYNTISQICTQTADCGPYTSYDPITKTCSCDQYVNNDGSGCTSIRPPICTAFQILTQNWQECTTDQCPALVDSVCYTQCQDQFTNTNGNCQCAPLGEQNGNKCTCIKITALKPSVCLEKCPSLSTLNGRICVCNANTTEIDGQCVCKTGTYLSLDKTKCGECGENQINDGGACKCSELAVLDQNACVCKYLMQGTCLQKCPVNSTLSGNICKCNSNTNQVGTACVCKSANCNQSQVPLIVGICIPIIVIILSVILFFVLKKKNNQKKLSKLKVNPNQTILKTQTGPQESEEEEEKPKKVQFAEEIVFAVEEGNDDDIIIL</sequence>
<evidence type="ECO:0000313" key="5">
    <source>
        <dbReference type="EMBL" id="CAI9964554.1"/>
    </source>
</evidence>
<dbReference type="EMBL" id="CATOUU010000589">
    <property type="protein sequence ID" value="CAI9934817.1"/>
    <property type="molecule type" value="Genomic_DNA"/>
</dbReference>
<keyword evidence="1" id="KW-0812">Transmembrane</keyword>
<evidence type="ECO:0000313" key="8">
    <source>
        <dbReference type="EMBL" id="CAL6079262.1"/>
    </source>
</evidence>
<proteinExistence type="predicted"/>
<dbReference type="AlphaFoldDB" id="A0AA86QEB3"/>
<evidence type="ECO:0000256" key="1">
    <source>
        <dbReference type="SAM" id="Phobius"/>
    </source>
</evidence>
<evidence type="ECO:0000313" key="3">
    <source>
        <dbReference type="EMBL" id="CAI9957661.1"/>
    </source>
</evidence>
<dbReference type="EMBL" id="CAXDID020000232">
    <property type="protein sequence ID" value="CAL6060824.1"/>
    <property type="molecule type" value="Genomic_DNA"/>
</dbReference>
<comment type="caution">
    <text evidence="3">The sequence shown here is derived from an EMBL/GenBank/DDBJ whole genome shotgun (WGS) entry which is preliminary data.</text>
</comment>
<dbReference type="EMBL" id="CATOUU010000979">
    <property type="protein sequence ID" value="CAI9964554.1"/>
    <property type="molecule type" value="Genomic_DNA"/>
</dbReference>
<dbReference type="EMBL" id="CAXDID020000508">
    <property type="protein sequence ID" value="CAL6098345.1"/>
    <property type="molecule type" value="Genomic_DNA"/>
</dbReference>
<dbReference type="EMBL" id="CATOUU010000890">
    <property type="protein sequence ID" value="CAI9957661.1"/>
    <property type="molecule type" value="Genomic_DNA"/>
</dbReference>
<dbReference type="EMBL" id="CAXDID020000339">
    <property type="protein sequence ID" value="CAL6079262.1"/>
    <property type="molecule type" value="Genomic_DNA"/>
</dbReference>
<gene>
    <name evidence="2" type="ORF">HINF_LOCUS22462</name>
    <name evidence="6" type="ORF">HINF_LOCUS27504</name>
    <name evidence="3" type="ORF">HINF_LOCUS45306</name>
    <name evidence="7" type="ORF">HINF_LOCUS49412</name>
    <name evidence="4" type="ORF">HINF_LOCUS51359</name>
    <name evidence="5" type="ORF">HINF_LOCUS52199</name>
    <name evidence="8" type="ORF">HINF_LOCUS59300</name>
    <name evidence="9" type="ORF">HINF_LOCUS69563</name>
</gene>
<organism evidence="3">
    <name type="scientific">Hexamita inflata</name>
    <dbReference type="NCBI Taxonomy" id="28002"/>
    <lineage>
        <taxon>Eukaryota</taxon>
        <taxon>Metamonada</taxon>
        <taxon>Diplomonadida</taxon>
        <taxon>Hexamitidae</taxon>
        <taxon>Hexamitinae</taxon>
        <taxon>Hexamita</taxon>
    </lineage>
</organism>
<protein>
    <submittedName>
        <fullName evidence="3">Uncharacterized protein</fullName>
    </submittedName>
</protein>
<dbReference type="Proteomes" id="UP001642409">
    <property type="component" value="Unassembled WGS sequence"/>
</dbReference>
<evidence type="ECO:0000313" key="4">
    <source>
        <dbReference type="EMBL" id="CAI9963714.1"/>
    </source>
</evidence>
<keyword evidence="10" id="KW-1185">Reference proteome</keyword>
<dbReference type="EMBL" id="CATOUU010000969">
    <property type="protein sequence ID" value="CAI9963714.1"/>
    <property type="molecule type" value="Genomic_DNA"/>
</dbReference>
<dbReference type="EMBL" id="CAXDID020000085">
    <property type="protein sequence ID" value="CAL6020483.1"/>
    <property type="molecule type" value="Genomic_DNA"/>
</dbReference>
<reference evidence="6 10" key="2">
    <citation type="submission" date="2024-07" db="EMBL/GenBank/DDBJ databases">
        <authorList>
            <person name="Akdeniz Z."/>
        </authorList>
    </citation>
    <scope>NUCLEOTIDE SEQUENCE [LARGE SCALE GENOMIC DNA]</scope>
</reference>
<keyword evidence="1" id="KW-0472">Membrane</keyword>
<keyword evidence="1" id="KW-1133">Transmembrane helix</keyword>
<evidence type="ECO:0000313" key="2">
    <source>
        <dbReference type="EMBL" id="CAI9934817.1"/>
    </source>
</evidence>